<dbReference type="GO" id="GO:0005694">
    <property type="term" value="C:chromosome"/>
    <property type="evidence" value="ECO:0007669"/>
    <property type="project" value="UniProtKB-SubCell"/>
</dbReference>
<evidence type="ECO:0000256" key="6">
    <source>
        <dbReference type="ARBA" id="ARBA00022840"/>
    </source>
</evidence>
<evidence type="ECO:0000313" key="12">
    <source>
        <dbReference type="RefSeq" id="XP_015874832.2"/>
    </source>
</evidence>
<dbReference type="GO" id="GO:0005524">
    <property type="term" value="F:ATP binding"/>
    <property type="evidence" value="ECO:0007669"/>
    <property type="project" value="UniProtKB-KW"/>
</dbReference>
<evidence type="ECO:0000256" key="7">
    <source>
        <dbReference type="ARBA" id="ARBA00047899"/>
    </source>
</evidence>
<dbReference type="GeneID" id="107411707"/>
<evidence type="ECO:0000256" key="2">
    <source>
        <dbReference type="ARBA" id="ARBA00022527"/>
    </source>
</evidence>
<dbReference type="RefSeq" id="XP_015874832.2">
    <property type="nucleotide sequence ID" value="XM_016019346.4"/>
</dbReference>
<keyword evidence="5 12" id="KW-0418">Kinase</keyword>
<organism evidence="11 12">
    <name type="scientific">Ziziphus jujuba</name>
    <name type="common">Chinese jujube</name>
    <name type="synonym">Ziziphus sativa</name>
    <dbReference type="NCBI Taxonomy" id="326968"/>
    <lineage>
        <taxon>Eukaryota</taxon>
        <taxon>Viridiplantae</taxon>
        <taxon>Streptophyta</taxon>
        <taxon>Embryophyta</taxon>
        <taxon>Tracheophyta</taxon>
        <taxon>Spermatophyta</taxon>
        <taxon>Magnoliopsida</taxon>
        <taxon>eudicotyledons</taxon>
        <taxon>Gunneridae</taxon>
        <taxon>Pentapetalae</taxon>
        <taxon>rosids</taxon>
        <taxon>fabids</taxon>
        <taxon>Rosales</taxon>
        <taxon>Rhamnaceae</taxon>
        <taxon>Paliureae</taxon>
        <taxon>Ziziphus</taxon>
    </lineage>
</organism>
<evidence type="ECO:0000256" key="8">
    <source>
        <dbReference type="ARBA" id="ARBA00048679"/>
    </source>
</evidence>
<reference evidence="12" key="1">
    <citation type="submission" date="2025-08" db="UniProtKB">
        <authorList>
            <consortium name="RefSeq"/>
        </authorList>
    </citation>
    <scope>IDENTIFICATION</scope>
    <source>
        <tissue evidence="12">Seedling</tissue>
    </source>
</reference>
<dbReference type="AlphaFoldDB" id="A0A6P3ZB11"/>
<feature type="region of interest" description="Disordered" evidence="9">
    <location>
        <begin position="18"/>
        <end position="51"/>
    </location>
</feature>
<keyword evidence="4" id="KW-0547">Nucleotide-binding</keyword>
<name>A0A6P3ZB11_ZIZJJ</name>
<dbReference type="GO" id="GO:0035556">
    <property type="term" value="P:intracellular signal transduction"/>
    <property type="evidence" value="ECO:0007669"/>
    <property type="project" value="TreeGrafter"/>
</dbReference>
<evidence type="ECO:0000256" key="3">
    <source>
        <dbReference type="ARBA" id="ARBA00022679"/>
    </source>
</evidence>
<dbReference type="Pfam" id="PF12330">
    <property type="entry name" value="Haspin_kinase"/>
    <property type="match status" value="1"/>
</dbReference>
<dbReference type="GO" id="GO:0072354">
    <property type="term" value="F:histone H3T3 kinase activity"/>
    <property type="evidence" value="ECO:0007669"/>
    <property type="project" value="TreeGrafter"/>
</dbReference>
<keyword evidence="11" id="KW-1185">Reference proteome</keyword>
<sequence length="625" mass="70451">MGSKTGGNCVDLWSEIVGNDQQQEQHSHGEAVYGRRKPNKTPQDVVPPKQLGSYGATNHHRVSFAAAAPNKRVSWNRSLSTRGRTSIAVGACIDHQPQLKQAKRKGKPALPKGKFVQPSNFDLERAYFDEVDAFELLEESPSPKKYGTWAIGNQTDVAIPHLSSRLEKWLISKKLNPYGPSSTLSKILGTPAKGPETIDEEDFDFLNLNTTERSSFKVSSQLHSFESRLKSNLTDRNVLERDIIKSHKIDTKGVGNESCEDIEFAVKKLSLASTSTSSETDHLDPFAALLAVCGQSTPSKFQDVFSKYCDLQEIVKIGEGTFGEAFKAGTYVCKIVPIDGDLRVNAEVQKKSAELLEEVVLSRTLNCLRRQEDDVRNACTTFIETVDLRVCQCSYDPSLIKAWENWDEKHGSENDHPKDFPEKQSYVVFVLEHGGKDLEGFVLLNFDEARTLLAQVTAALAVAEAAYEFEHRDLHWGNILLSRNDSVTLQFTLEGKKFFVKTFGLQISIIDFTLSRINTGEDILFLDLSSDPYLFKGPKGDKQSETYRKMKEVTEDCWEGSFPRTNVLWLLYLVDILLLKKSFERTSKNERDMRSLKKRLDKYRSAREAILDPFFAELFVDVISS</sequence>
<dbReference type="InParanoid" id="A0A6P3ZB11"/>
<keyword evidence="6" id="KW-0067">ATP-binding</keyword>
<gene>
    <name evidence="12" type="primary">LOC107411707</name>
</gene>
<evidence type="ECO:0000256" key="9">
    <source>
        <dbReference type="SAM" id="MobiDB-lite"/>
    </source>
</evidence>
<dbReference type="PANTHER" id="PTHR24419">
    <property type="entry name" value="INTERLEUKIN-1 RECEPTOR-ASSOCIATED KINASE"/>
    <property type="match status" value="1"/>
</dbReference>
<keyword evidence="3" id="KW-0808">Transferase</keyword>
<dbReference type="KEGG" id="zju:107411707"/>
<keyword evidence="2" id="KW-0723">Serine/threonine-protein kinase</keyword>
<dbReference type="GO" id="GO:0000278">
    <property type="term" value="P:mitotic cell cycle"/>
    <property type="evidence" value="ECO:0007669"/>
    <property type="project" value="TreeGrafter"/>
</dbReference>
<dbReference type="InterPro" id="IPR000719">
    <property type="entry name" value="Prot_kinase_dom"/>
</dbReference>
<dbReference type="SMART" id="SM00220">
    <property type="entry name" value="S_TKc"/>
    <property type="match status" value="1"/>
</dbReference>
<dbReference type="EC" id="2.7.11.1" evidence="1"/>
<evidence type="ECO:0000259" key="10">
    <source>
        <dbReference type="PROSITE" id="PS50011"/>
    </source>
</evidence>
<evidence type="ECO:0000256" key="4">
    <source>
        <dbReference type="ARBA" id="ARBA00022741"/>
    </source>
</evidence>
<feature type="domain" description="Protein kinase" evidence="10">
    <location>
        <begin position="311"/>
        <end position="625"/>
    </location>
</feature>
<dbReference type="PROSITE" id="PS50011">
    <property type="entry name" value="PROTEIN_KINASE_DOM"/>
    <property type="match status" value="1"/>
</dbReference>
<dbReference type="PANTHER" id="PTHR24419:SF18">
    <property type="entry name" value="SERINE_THREONINE-PROTEIN KINASE HASPIN"/>
    <property type="match status" value="1"/>
</dbReference>
<evidence type="ECO:0000256" key="5">
    <source>
        <dbReference type="ARBA" id="ARBA00022777"/>
    </source>
</evidence>
<dbReference type="Gene3D" id="3.30.200.20">
    <property type="entry name" value="Phosphorylase Kinase, domain 1"/>
    <property type="match status" value="1"/>
</dbReference>
<dbReference type="GO" id="GO:0005634">
    <property type="term" value="C:nucleus"/>
    <property type="evidence" value="ECO:0007669"/>
    <property type="project" value="TreeGrafter"/>
</dbReference>
<dbReference type="Proteomes" id="UP001652623">
    <property type="component" value="Chromosome 10"/>
</dbReference>
<comment type="catalytic activity">
    <reaction evidence="8">
        <text>L-seryl-[protein] + ATP = O-phospho-L-seryl-[protein] + ADP + H(+)</text>
        <dbReference type="Rhea" id="RHEA:17989"/>
        <dbReference type="Rhea" id="RHEA-COMP:9863"/>
        <dbReference type="Rhea" id="RHEA-COMP:11604"/>
        <dbReference type="ChEBI" id="CHEBI:15378"/>
        <dbReference type="ChEBI" id="CHEBI:29999"/>
        <dbReference type="ChEBI" id="CHEBI:30616"/>
        <dbReference type="ChEBI" id="CHEBI:83421"/>
        <dbReference type="ChEBI" id="CHEBI:456216"/>
        <dbReference type="EC" id="2.7.11.1"/>
    </reaction>
</comment>
<dbReference type="FunCoup" id="A0A6P3ZB11">
    <property type="interactions" value="536"/>
</dbReference>
<proteinExistence type="predicted"/>
<evidence type="ECO:0000256" key="1">
    <source>
        <dbReference type="ARBA" id="ARBA00012513"/>
    </source>
</evidence>
<comment type="catalytic activity">
    <reaction evidence="7">
        <text>L-threonyl-[protein] + ATP = O-phospho-L-threonyl-[protein] + ADP + H(+)</text>
        <dbReference type="Rhea" id="RHEA:46608"/>
        <dbReference type="Rhea" id="RHEA-COMP:11060"/>
        <dbReference type="Rhea" id="RHEA-COMP:11605"/>
        <dbReference type="ChEBI" id="CHEBI:15378"/>
        <dbReference type="ChEBI" id="CHEBI:30013"/>
        <dbReference type="ChEBI" id="CHEBI:30616"/>
        <dbReference type="ChEBI" id="CHEBI:61977"/>
        <dbReference type="ChEBI" id="CHEBI:456216"/>
        <dbReference type="EC" id="2.7.11.1"/>
    </reaction>
</comment>
<dbReference type="InterPro" id="IPR024604">
    <property type="entry name" value="GSG2_C"/>
</dbReference>
<dbReference type="SMART" id="SM01331">
    <property type="entry name" value="DUF3635"/>
    <property type="match status" value="1"/>
</dbReference>
<dbReference type="Gene3D" id="1.10.510.10">
    <property type="entry name" value="Transferase(Phosphotransferase) domain 1"/>
    <property type="match status" value="1"/>
</dbReference>
<dbReference type="SUPFAM" id="SSF56112">
    <property type="entry name" value="Protein kinase-like (PK-like)"/>
    <property type="match status" value="1"/>
</dbReference>
<protein>
    <recommendedName>
        <fullName evidence="1">non-specific serine/threonine protein kinase</fullName>
        <ecNumber evidence="1">2.7.11.1</ecNumber>
    </recommendedName>
</protein>
<dbReference type="InterPro" id="IPR011009">
    <property type="entry name" value="Kinase-like_dom_sf"/>
</dbReference>
<evidence type="ECO:0000313" key="11">
    <source>
        <dbReference type="Proteomes" id="UP001652623"/>
    </source>
</evidence>
<dbReference type="GO" id="GO:0005737">
    <property type="term" value="C:cytoplasm"/>
    <property type="evidence" value="ECO:0007669"/>
    <property type="project" value="UniProtKB-SubCell"/>
</dbReference>
<accession>A0A6P3ZB11</accession>